<feature type="region of interest" description="Disordered" evidence="6">
    <location>
        <begin position="65"/>
        <end position="140"/>
    </location>
</feature>
<evidence type="ECO:0000256" key="1">
    <source>
        <dbReference type="ARBA" id="ARBA00004141"/>
    </source>
</evidence>
<reference evidence="10" key="1">
    <citation type="submission" date="2025-08" db="UniProtKB">
        <authorList>
            <consortium name="RefSeq"/>
        </authorList>
    </citation>
    <scope>IDENTIFICATION</scope>
    <source>
        <tissue evidence="10">Whole organism</tissue>
    </source>
</reference>
<dbReference type="InterPro" id="IPR000832">
    <property type="entry name" value="GPCR_2_secretin-like"/>
</dbReference>
<feature type="transmembrane region" description="Helical" evidence="7">
    <location>
        <begin position="349"/>
        <end position="370"/>
    </location>
</feature>
<dbReference type="AlphaFoldDB" id="A0A9C6U9J5"/>
<evidence type="ECO:0000313" key="9">
    <source>
        <dbReference type="Proteomes" id="UP000504606"/>
    </source>
</evidence>
<dbReference type="GO" id="GO:0005886">
    <property type="term" value="C:plasma membrane"/>
    <property type="evidence" value="ECO:0007669"/>
    <property type="project" value="TreeGrafter"/>
</dbReference>
<proteinExistence type="predicted"/>
<gene>
    <name evidence="10" type="primary">LOC113211955</name>
</gene>
<dbReference type="OrthoDB" id="347083at2759"/>
<sequence>MAPPRAKLPRMTSTAMPAAPTVPKKSPTAQTVTTPSQAERPNAADATASTVVAATSGRQDAVVSAASAKVAPNTRPPDDEQYPMYAEYPDVSVNLTNAGPSGGDSTEGDVVPDPDAALRQEDDERERASLAGDDPPDNMQFLGEATAVQQSPTREDIIPEDPNVGVLFGSVADIRIAGDVSGAVSGDLEAGFEHAPVEEGAVVRDDLLGMPVEPQDPDLRERDRLDGDAYRDRERAELQLHNQGAAGKQVVIVGAALALVAQFLCLASATRRMRPGHVDVSTAVLFNVELALIVENLVFMLGVQSVGEPLRCQWVALALHYLHLVAAGWFLANTAFLSYRIRARQLPAYFKPVAISVWAVPAVLVAAMYAAQPRSYETHRYCWMAVQRGMILTFVFPVAVLMTSVNWSELNLN</sequence>
<dbReference type="GO" id="GO:0004930">
    <property type="term" value="F:G protein-coupled receptor activity"/>
    <property type="evidence" value="ECO:0007669"/>
    <property type="project" value="InterPro"/>
</dbReference>
<evidence type="ECO:0000256" key="6">
    <source>
        <dbReference type="SAM" id="MobiDB-lite"/>
    </source>
</evidence>
<evidence type="ECO:0000313" key="10">
    <source>
        <dbReference type="RefSeq" id="XP_052125622.1"/>
    </source>
</evidence>
<feature type="transmembrane region" description="Helical" evidence="7">
    <location>
        <begin position="314"/>
        <end position="337"/>
    </location>
</feature>
<feature type="region of interest" description="Disordered" evidence="6">
    <location>
        <begin position="1"/>
        <end position="51"/>
    </location>
</feature>
<evidence type="ECO:0000256" key="7">
    <source>
        <dbReference type="SAM" id="Phobius"/>
    </source>
</evidence>
<keyword evidence="4 7" id="KW-0472">Membrane</keyword>
<feature type="domain" description="G-protein coupled receptors family 2 profile 2" evidence="8">
    <location>
        <begin position="247"/>
        <end position="402"/>
    </location>
</feature>
<dbReference type="Pfam" id="PF00002">
    <property type="entry name" value="7tm_2"/>
    <property type="match status" value="1"/>
</dbReference>
<keyword evidence="5" id="KW-0325">Glycoprotein</keyword>
<name>A0A9C6U9J5_FRAOC</name>
<dbReference type="PANTHER" id="PTHR12011:SF475">
    <property type="entry name" value="LATROPHILIN CIRL"/>
    <property type="match status" value="1"/>
</dbReference>
<evidence type="ECO:0000256" key="3">
    <source>
        <dbReference type="ARBA" id="ARBA00022989"/>
    </source>
</evidence>
<dbReference type="GO" id="GO:0007166">
    <property type="term" value="P:cell surface receptor signaling pathway"/>
    <property type="evidence" value="ECO:0007669"/>
    <property type="project" value="InterPro"/>
</dbReference>
<keyword evidence="2 7" id="KW-0812">Transmembrane</keyword>
<feature type="compositionally biased region" description="Basic and acidic residues" evidence="6">
    <location>
        <begin position="116"/>
        <end position="128"/>
    </location>
</feature>
<dbReference type="GeneID" id="113211955"/>
<feature type="transmembrane region" description="Helical" evidence="7">
    <location>
        <begin position="390"/>
        <end position="408"/>
    </location>
</feature>
<evidence type="ECO:0000256" key="4">
    <source>
        <dbReference type="ARBA" id="ARBA00023136"/>
    </source>
</evidence>
<keyword evidence="9" id="KW-1185">Reference proteome</keyword>
<evidence type="ECO:0000259" key="8">
    <source>
        <dbReference type="PROSITE" id="PS50261"/>
    </source>
</evidence>
<accession>A0A9C6U9J5</accession>
<organism evidence="9 10">
    <name type="scientific">Frankliniella occidentalis</name>
    <name type="common">Western flower thrips</name>
    <name type="synonym">Euthrips occidentalis</name>
    <dbReference type="NCBI Taxonomy" id="133901"/>
    <lineage>
        <taxon>Eukaryota</taxon>
        <taxon>Metazoa</taxon>
        <taxon>Ecdysozoa</taxon>
        <taxon>Arthropoda</taxon>
        <taxon>Hexapoda</taxon>
        <taxon>Insecta</taxon>
        <taxon>Pterygota</taxon>
        <taxon>Neoptera</taxon>
        <taxon>Paraneoptera</taxon>
        <taxon>Thysanoptera</taxon>
        <taxon>Terebrantia</taxon>
        <taxon>Thripoidea</taxon>
        <taxon>Thripidae</taxon>
        <taxon>Frankliniella</taxon>
    </lineage>
</organism>
<evidence type="ECO:0000256" key="2">
    <source>
        <dbReference type="ARBA" id="ARBA00022692"/>
    </source>
</evidence>
<feature type="compositionally biased region" description="Polar residues" evidence="6">
    <location>
        <begin position="27"/>
        <end position="39"/>
    </location>
</feature>
<feature type="transmembrane region" description="Helical" evidence="7">
    <location>
        <begin position="282"/>
        <end position="302"/>
    </location>
</feature>
<protein>
    <submittedName>
        <fullName evidence="10">Uncharacterized protein LOC113211955</fullName>
    </submittedName>
</protein>
<dbReference type="PANTHER" id="PTHR12011">
    <property type="entry name" value="ADHESION G-PROTEIN COUPLED RECEPTOR"/>
    <property type="match status" value="1"/>
</dbReference>
<comment type="subcellular location">
    <subcellularLocation>
        <location evidence="1">Membrane</location>
        <topology evidence="1">Multi-pass membrane protein</topology>
    </subcellularLocation>
</comment>
<dbReference type="PROSITE" id="PS50261">
    <property type="entry name" value="G_PROTEIN_RECEP_F2_4"/>
    <property type="match status" value="1"/>
</dbReference>
<keyword evidence="3 7" id="KW-1133">Transmembrane helix</keyword>
<dbReference type="Proteomes" id="UP000504606">
    <property type="component" value="Unplaced"/>
</dbReference>
<dbReference type="InterPro" id="IPR017981">
    <property type="entry name" value="GPCR_2-like_7TM"/>
</dbReference>
<dbReference type="Gene3D" id="1.20.1070.10">
    <property type="entry name" value="Rhodopsin 7-helix transmembrane proteins"/>
    <property type="match status" value="1"/>
</dbReference>
<dbReference type="KEGG" id="foc:113211955"/>
<feature type="transmembrane region" description="Helical" evidence="7">
    <location>
        <begin position="250"/>
        <end position="270"/>
    </location>
</feature>
<evidence type="ECO:0000256" key="5">
    <source>
        <dbReference type="ARBA" id="ARBA00023180"/>
    </source>
</evidence>
<dbReference type="RefSeq" id="XP_052125622.1">
    <property type="nucleotide sequence ID" value="XM_052269662.1"/>
</dbReference>